<evidence type="ECO:0000313" key="2">
    <source>
        <dbReference type="EMBL" id="MBK0421336.1"/>
    </source>
</evidence>
<feature type="domain" description="GyrI-like small molecule binding" evidence="1">
    <location>
        <begin position="24"/>
        <end position="188"/>
    </location>
</feature>
<comment type="caution">
    <text evidence="2">The sequence shown here is derived from an EMBL/GenBank/DDBJ whole genome shotgun (WGS) entry which is preliminary data.</text>
</comment>
<dbReference type="Gene3D" id="3.20.80.10">
    <property type="entry name" value="Regulatory factor, effector binding domain"/>
    <property type="match status" value="1"/>
</dbReference>
<dbReference type="Pfam" id="PF06445">
    <property type="entry name" value="GyrI-like"/>
    <property type="match status" value="1"/>
</dbReference>
<dbReference type="Proteomes" id="UP000618733">
    <property type="component" value="Unassembled WGS sequence"/>
</dbReference>
<dbReference type="EMBL" id="JAEHOI010000002">
    <property type="protein sequence ID" value="MBK0421336.1"/>
    <property type="molecule type" value="Genomic_DNA"/>
</dbReference>
<gene>
    <name evidence="2" type="ORF">JD292_04520</name>
</gene>
<evidence type="ECO:0000259" key="1">
    <source>
        <dbReference type="Pfam" id="PF06445"/>
    </source>
</evidence>
<name>A0A934QCN5_9MICO</name>
<dbReference type="RefSeq" id="WP_200131497.1">
    <property type="nucleotide sequence ID" value="NZ_JAEHOI010000002.1"/>
</dbReference>
<dbReference type="AlphaFoldDB" id="A0A934QCN5"/>
<evidence type="ECO:0000313" key="3">
    <source>
        <dbReference type="Proteomes" id="UP000618733"/>
    </source>
</evidence>
<reference evidence="2" key="1">
    <citation type="submission" date="2020-12" db="EMBL/GenBank/DDBJ databases">
        <title>Leucobacter sp. CAS2, isolated from Chromium sludge.</title>
        <authorList>
            <person name="Xu Z."/>
        </authorList>
    </citation>
    <scope>NUCLEOTIDE SEQUENCE</scope>
    <source>
        <strain evidence="2">CSA2</strain>
    </source>
</reference>
<protein>
    <submittedName>
        <fullName evidence="2">GyrI-like domain-containing protein</fullName>
    </submittedName>
</protein>
<accession>A0A934QCN5</accession>
<dbReference type="SUPFAM" id="SSF55136">
    <property type="entry name" value="Probable bacterial effector-binding domain"/>
    <property type="match status" value="1"/>
</dbReference>
<sequence>MAEKVDLKRDVPGYRARVGVFDTLELPPRRYLQVAGHGDPNTAPAFARAIEALYPAAYRLKFLSKNELDRDYVVPPLEGVWWAADMAVFDRERNKSAWNWRLLSLIPDWIDASDAERAIAGAPRVVLGWLAEGRVVQTLHVGSFDDEGPVLARMHDEVIPESGYRMTGLHHEIYLSDFRRVPEGRRRTILRQPVIEATHAA</sequence>
<organism evidence="2 3">
    <name type="scientific">Leucobacter edaphi</name>
    <dbReference type="NCBI Taxonomy" id="2796472"/>
    <lineage>
        <taxon>Bacteria</taxon>
        <taxon>Bacillati</taxon>
        <taxon>Actinomycetota</taxon>
        <taxon>Actinomycetes</taxon>
        <taxon>Micrococcales</taxon>
        <taxon>Microbacteriaceae</taxon>
        <taxon>Leucobacter</taxon>
    </lineage>
</organism>
<dbReference type="InterPro" id="IPR011256">
    <property type="entry name" value="Reg_factor_effector_dom_sf"/>
</dbReference>
<keyword evidence="3" id="KW-1185">Reference proteome</keyword>
<dbReference type="InterPro" id="IPR029442">
    <property type="entry name" value="GyrI-like"/>
</dbReference>
<proteinExistence type="predicted"/>